<proteinExistence type="predicted"/>
<dbReference type="AlphaFoldDB" id="A0A5N6GI10"/>
<reference evidence="2" key="1">
    <citation type="submission" date="2019-04" db="EMBL/GenBank/DDBJ databases">
        <title>Friends and foes A comparative genomics study of 23 Aspergillus species from section Flavi.</title>
        <authorList>
            <consortium name="DOE Joint Genome Institute"/>
            <person name="Kjaerbolling I."/>
            <person name="Vesth T."/>
            <person name="Frisvad J.C."/>
            <person name="Nybo J.L."/>
            <person name="Theobald S."/>
            <person name="Kildgaard S."/>
            <person name="Isbrandt T."/>
            <person name="Kuo A."/>
            <person name="Sato A."/>
            <person name="Lyhne E.K."/>
            <person name="Kogle M.E."/>
            <person name="Wiebenga A."/>
            <person name="Kun R.S."/>
            <person name="Lubbers R.J."/>
            <person name="Makela M.R."/>
            <person name="Barry K."/>
            <person name="Chovatia M."/>
            <person name="Clum A."/>
            <person name="Daum C."/>
            <person name="Haridas S."/>
            <person name="He G."/>
            <person name="LaButti K."/>
            <person name="Lipzen A."/>
            <person name="Mondo S."/>
            <person name="Riley R."/>
            <person name="Salamov A."/>
            <person name="Simmons B.A."/>
            <person name="Magnuson J.K."/>
            <person name="Henrissat B."/>
            <person name="Mortensen U.H."/>
            <person name="Larsen T.O."/>
            <person name="Devries R.P."/>
            <person name="Grigoriev I.V."/>
            <person name="Machida M."/>
            <person name="Baker S.E."/>
            <person name="Andersen M.R."/>
        </authorList>
    </citation>
    <scope>NUCLEOTIDE SEQUENCE [LARGE SCALE GENOMIC DNA]</scope>
    <source>
        <strain evidence="2">CBS 121.62</strain>
    </source>
</reference>
<evidence type="ECO:0000256" key="1">
    <source>
        <dbReference type="SAM" id="Phobius"/>
    </source>
</evidence>
<keyword evidence="1" id="KW-0472">Membrane</keyword>
<sequence>MFTIHSLSTSVHPAGLFLVVLLGFPFIFRLRYPPHGSFILEEEKIPRTINLIMWIRLIEPACTPRGQAPQHQYKGSDIAQKVGKRHFHQA</sequence>
<organism evidence="2">
    <name type="scientific">Aspergillus flavus</name>
    <dbReference type="NCBI Taxonomy" id="5059"/>
    <lineage>
        <taxon>Eukaryota</taxon>
        <taxon>Fungi</taxon>
        <taxon>Dikarya</taxon>
        <taxon>Ascomycota</taxon>
        <taxon>Pezizomycotina</taxon>
        <taxon>Eurotiomycetes</taxon>
        <taxon>Eurotiomycetidae</taxon>
        <taxon>Eurotiales</taxon>
        <taxon>Aspergillaceae</taxon>
        <taxon>Aspergillus</taxon>
        <taxon>Aspergillus subgen. Circumdati</taxon>
    </lineage>
</organism>
<name>A0A5N6GI10_ASPFL</name>
<accession>A0A5N6GI10</accession>
<keyword evidence="1" id="KW-0812">Transmembrane</keyword>
<dbReference type="EMBL" id="ML734705">
    <property type="protein sequence ID" value="KAB8241044.1"/>
    <property type="molecule type" value="Genomic_DNA"/>
</dbReference>
<keyword evidence="1" id="KW-1133">Transmembrane helix</keyword>
<dbReference type="Proteomes" id="UP000325434">
    <property type="component" value="Unassembled WGS sequence"/>
</dbReference>
<evidence type="ECO:0000313" key="2">
    <source>
        <dbReference type="EMBL" id="KAB8241044.1"/>
    </source>
</evidence>
<gene>
    <name evidence="2" type="ORF">BDV35DRAFT_86773</name>
</gene>
<feature type="transmembrane region" description="Helical" evidence="1">
    <location>
        <begin position="12"/>
        <end position="30"/>
    </location>
</feature>
<protein>
    <submittedName>
        <fullName evidence="2">Uncharacterized protein</fullName>
    </submittedName>
</protein>